<sequence length="329" mass="39352">MFQFDITIIIPVFNDENNIIYLLDSIFAQENVNFEVIIINDGSTDNSLEVIKEYERKDNRIRIFNQENRGVSIARNYGIKYARGEWILFVDSDDWLKPQILRKWLDHAIEQRLDVLIGNGVSFTKDPFSQGNRRITRRQPYGRVLTGKEWIKYCVECREWPHFVWLQLIKKELIINNQLSFMENIFHEDILWTIKLSLIANRIGFCEEQLYCYRHNLQSITRSRESKKLYHRADSYITVVNSIIKISKEIKGEKSLKRSLSRHAIREVGSFFILYRKKIHDPSLKKLLAKRFINQIALRDLLPGVHNYHELWFIIRCNLVLILRRFMDE</sequence>
<reference evidence="2 3" key="1">
    <citation type="journal article" date="2018" name="Int. J. Syst. Evol. Microbiol.">
        <title>Whole-genome-based revisit of Photorhabdus phylogeny: proposal for the elevation of most Photorhabdus subspecies to the species level and description of one novel species Photorhabdus bodei sp. nov., and one novel subspecies Photorhabdus laumondii subsp. clarkei subsp. nov.</title>
        <authorList>
            <person name="Machado R.A.R."/>
            <person name="Wuthrich D."/>
            <person name="Kuhnert P."/>
            <person name="Arce C.C.M."/>
            <person name="Thonen L."/>
            <person name="Ruiz C."/>
            <person name="Zhang X."/>
            <person name="Robert C.A.M."/>
            <person name="Karimi J."/>
            <person name="Kamali S."/>
            <person name="Ma J."/>
            <person name="Bruggmann R."/>
            <person name="Erb M."/>
        </authorList>
    </citation>
    <scope>NUCLEOTIDE SEQUENCE [LARGE SCALE GENOMIC DNA]</scope>
    <source>
        <strain evidence="2 3">BOJ-47</strain>
    </source>
</reference>
<protein>
    <submittedName>
        <fullName evidence="2">Glycosyl transferase</fullName>
    </submittedName>
</protein>
<dbReference type="Gene3D" id="3.90.550.10">
    <property type="entry name" value="Spore Coat Polysaccharide Biosynthesis Protein SpsA, Chain A"/>
    <property type="match status" value="1"/>
</dbReference>
<dbReference type="AlphaFoldDB" id="A0A329VLQ7"/>
<evidence type="ECO:0000313" key="3">
    <source>
        <dbReference type="Proteomes" id="UP000250870"/>
    </source>
</evidence>
<accession>A0A329VLQ7</accession>
<name>A0A329VLQ7_9GAMM</name>
<organism evidence="2 3">
    <name type="scientific">Photorhabdus laumondii subsp. clarkei</name>
    <dbReference type="NCBI Taxonomy" id="2029685"/>
    <lineage>
        <taxon>Bacteria</taxon>
        <taxon>Pseudomonadati</taxon>
        <taxon>Pseudomonadota</taxon>
        <taxon>Gammaproteobacteria</taxon>
        <taxon>Enterobacterales</taxon>
        <taxon>Morganellaceae</taxon>
        <taxon>Photorhabdus</taxon>
    </lineage>
</organism>
<dbReference type="InterPro" id="IPR001173">
    <property type="entry name" value="Glyco_trans_2-like"/>
</dbReference>
<feature type="domain" description="Glycosyltransferase 2-like" evidence="1">
    <location>
        <begin position="7"/>
        <end position="135"/>
    </location>
</feature>
<proteinExistence type="predicted"/>
<gene>
    <name evidence="2" type="ORF">CKY01_02810</name>
</gene>
<dbReference type="EMBL" id="NSCI01000002">
    <property type="protein sequence ID" value="RAW93038.1"/>
    <property type="molecule type" value="Genomic_DNA"/>
</dbReference>
<dbReference type="GO" id="GO:0016758">
    <property type="term" value="F:hexosyltransferase activity"/>
    <property type="evidence" value="ECO:0007669"/>
    <property type="project" value="UniProtKB-ARBA"/>
</dbReference>
<dbReference type="CDD" id="cd00761">
    <property type="entry name" value="Glyco_tranf_GTA_type"/>
    <property type="match status" value="1"/>
</dbReference>
<keyword evidence="2" id="KW-0808">Transferase</keyword>
<dbReference type="Proteomes" id="UP000250870">
    <property type="component" value="Unassembled WGS sequence"/>
</dbReference>
<dbReference type="Pfam" id="PF00535">
    <property type="entry name" value="Glycos_transf_2"/>
    <property type="match status" value="1"/>
</dbReference>
<evidence type="ECO:0000313" key="2">
    <source>
        <dbReference type="EMBL" id="RAW93038.1"/>
    </source>
</evidence>
<evidence type="ECO:0000259" key="1">
    <source>
        <dbReference type="Pfam" id="PF00535"/>
    </source>
</evidence>
<dbReference type="PANTHER" id="PTHR22916:SF3">
    <property type="entry name" value="UDP-GLCNAC:BETAGAL BETA-1,3-N-ACETYLGLUCOSAMINYLTRANSFERASE-LIKE PROTEIN 1"/>
    <property type="match status" value="1"/>
</dbReference>
<dbReference type="RefSeq" id="WP_113024629.1">
    <property type="nucleotide sequence ID" value="NZ_CAWNWQ010000002.1"/>
</dbReference>
<dbReference type="PANTHER" id="PTHR22916">
    <property type="entry name" value="GLYCOSYLTRANSFERASE"/>
    <property type="match status" value="1"/>
</dbReference>
<dbReference type="InterPro" id="IPR029044">
    <property type="entry name" value="Nucleotide-diphossugar_trans"/>
</dbReference>
<comment type="caution">
    <text evidence="2">The sequence shown here is derived from an EMBL/GenBank/DDBJ whole genome shotgun (WGS) entry which is preliminary data.</text>
</comment>
<dbReference type="SUPFAM" id="SSF53448">
    <property type="entry name" value="Nucleotide-diphospho-sugar transferases"/>
    <property type="match status" value="1"/>
</dbReference>